<accession>A0A0D9NI36</accession>
<keyword evidence="2" id="KW-1185">Reference proteome</keyword>
<sequence>MYHLINLEEWDDHELWLVQDDIVDEYSPTQKLCIEVSSLGRRAKSLIGPQNENDIAREILEQCLDHDQTLFGMGSYF</sequence>
<dbReference type="AlphaFoldDB" id="A0A0D9NI36"/>
<evidence type="ECO:0000313" key="1">
    <source>
        <dbReference type="EMBL" id="KJK73682.1"/>
    </source>
</evidence>
<name>A0A0D9NI36_METAN</name>
<reference evidence="2" key="1">
    <citation type="journal article" date="2014" name="BMC Genomics">
        <title>The genome sequence of the biocontrol fungus Metarhizium anisopliae and comparative genomics of Metarhizium species.</title>
        <authorList>
            <person name="Pattemore J.A."/>
            <person name="Hane J.K."/>
            <person name="Williams A.H."/>
            <person name="Wilson B.A."/>
            <person name="Stodart B.J."/>
            <person name="Ash G.J."/>
        </authorList>
    </citation>
    <scope>NUCLEOTIDE SEQUENCE [LARGE SCALE GENOMIC DNA]</scope>
    <source>
        <strain evidence="2">BRIP 53293</strain>
    </source>
</reference>
<dbReference type="Proteomes" id="UP000054544">
    <property type="component" value="Unassembled WGS sequence"/>
</dbReference>
<organism evidence="1 2">
    <name type="scientific">Metarhizium anisopliae BRIP 53293</name>
    <dbReference type="NCBI Taxonomy" id="1291518"/>
    <lineage>
        <taxon>Eukaryota</taxon>
        <taxon>Fungi</taxon>
        <taxon>Dikarya</taxon>
        <taxon>Ascomycota</taxon>
        <taxon>Pezizomycotina</taxon>
        <taxon>Sordariomycetes</taxon>
        <taxon>Hypocreomycetidae</taxon>
        <taxon>Hypocreales</taxon>
        <taxon>Clavicipitaceae</taxon>
        <taxon>Metarhizium</taxon>
    </lineage>
</organism>
<proteinExistence type="predicted"/>
<evidence type="ECO:0000313" key="2">
    <source>
        <dbReference type="Proteomes" id="UP000054544"/>
    </source>
</evidence>
<protein>
    <submittedName>
        <fullName evidence="1">Uncharacterized protein</fullName>
    </submittedName>
</protein>
<dbReference type="EMBL" id="KE384789">
    <property type="protein sequence ID" value="KJK73682.1"/>
    <property type="molecule type" value="Genomic_DNA"/>
</dbReference>
<gene>
    <name evidence="1" type="ORF">H634G_11054</name>
</gene>